<sequence length="420" mass="44336">MRLTRRTVMAAGAGAAGLLAAPAVFGQGRPHVVVIGGGAGGASVARGLALASAGAIEVTLVEANPRYTTCFFSNLYLGGLRPIESLQFSYDGLTAAGVTVIHDLATGIDRGARTVALAGGAVLGYDRLVLAPGIDFVEGAVPGWTLDQADVMPHAYKAGPQTDLLRRMVEAMPEGGLFVMVAPPNPYRCPPAPYERACMIAHLLTQTNPTAKIMILDPKDRYSKQTLFENGWLKHYGGMIEWVNPEFGGADVEVRPETMEVLIEGEAQPVDVCNVIPAQKAGRIAEIAGVTDDSGWAPIRPDSLRSAIDPMVWVLGDAAQAAEMPKSAVAAHSQAGVVVASLLGELTGASVPPPLFVNTCWSALAPGDSIKLGGAYAPGYDRITQTGSFISRPDETEDERRLTYEEAFAWYDTLTAEIFG</sequence>
<dbReference type="InterPro" id="IPR015323">
    <property type="entry name" value="FlavoCytC_S_DH_flav-bd"/>
</dbReference>
<dbReference type="Pfam" id="PF21706">
    <property type="entry name" value="FCSD_central"/>
    <property type="match status" value="1"/>
</dbReference>
<dbReference type="InterPro" id="IPR006311">
    <property type="entry name" value="TAT_signal"/>
</dbReference>
<dbReference type="SUPFAM" id="SSF51905">
    <property type="entry name" value="FAD/NAD(P)-binding domain"/>
    <property type="match status" value="2"/>
</dbReference>
<organism evidence="6 7">
    <name type="scientific">Albidovulum sediminicola</name>
    <dbReference type="NCBI Taxonomy" id="2984331"/>
    <lineage>
        <taxon>Bacteria</taxon>
        <taxon>Pseudomonadati</taxon>
        <taxon>Pseudomonadota</taxon>
        <taxon>Alphaproteobacteria</taxon>
        <taxon>Rhodobacterales</taxon>
        <taxon>Paracoccaceae</taxon>
        <taxon>Albidovulum</taxon>
    </lineage>
</organism>
<protein>
    <submittedName>
        <fullName evidence="6">NAD(P)/FAD-dependent oxidoreductase</fullName>
    </submittedName>
</protein>
<dbReference type="Pfam" id="PF09242">
    <property type="entry name" value="FCSD-flav_bind"/>
    <property type="match status" value="1"/>
</dbReference>
<dbReference type="InterPro" id="IPR023753">
    <property type="entry name" value="FAD/NAD-binding_dom"/>
</dbReference>
<feature type="domain" description="FAD/NAD(P)-binding" evidence="3">
    <location>
        <begin position="31"/>
        <end position="137"/>
    </location>
</feature>
<dbReference type="PANTHER" id="PTHR43755:SF1">
    <property type="entry name" value="FAD-DEPENDENT PYRIDINE NUCLEOTIDE-DISULPHIDE OXIDOREDUCTASE"/>
    <property type="match status" value="1"/>
</dbReference>
<dbReference type="InterPro" id="IPR052541">
    <property type="entry name" value="SQRD"/>
</dbReference>
<evidence type="ECO:0000313" key="7">
    <source>
        <dbReference type="Proteomes" id="UP001652503"/>
    </source>
</evidence>
<evidence type="ECO:0000256" key="2">
    <source>
        <dbReference type="ARBA" id="ARBA00022827"/>
    </source>
</evidence>
<dbReference type="InterPro" id="IPR037092">
    <property type="entry name" value="FlavoCytC_S_DH_flav-bd_sf"/>
</dbReference>
<dbReference type="Gene3D" id="3.90.760.10">
    <property type="entry name" value="Flavocytochrome c sulphide dehydrogenase, flavin-binding domain"/>
    <property type="match status" value="1"/>
</dbReference>
<keyword evidence="2" id="KW-0274">FAD</keyword>
<dbReference type="InterPro" id="IPR049386">
    <property type="entry name" value="FCSD_central"/>
</dbReference>
<keyword evidence="7" id="KW-1185">Reference proteome</keyword>
<proteinExistence type="predicted"/>
<evidence type="ECO:0000259" key="5">
    <source>
        <dbReference type="Pfam" id="PF21706"/>
    </source>
</evidence>
<gene>
    <name evidence="6" type="ORF">OE647_02505</name>
</gene>
<reference evidence="6 7" key="1">
    <citation type="submission" date="2022-10" db="EMBL/GenBank/DDBJ databases">
        <title>Defluviimonas sp. nov., isolated from ocean surface water.</title>
        <authorList>
            <person name="He W."/>
            <person name="Wang L."/>
            <person name="Zhang D.-F."/>
        </authorList>
    </citation>
    <scope>NUCLEOTIDE SEQUENCE [LARGE SCALE GENOMIC DNA]</scope>
    <source>
        <strain evidence="6 7">WL0075</strain>
    </source>
</reference>
<dbReference type="InterPro" id="IPR016156">
    <property type="entry name" value="FAD/NAD-linked_Rdtase_dimer_sf"/>
</dbReference>
<evidence type="ECO:0000256" key="1">
    <source>
        <dbReference type="ARBA" id="ARBA00022630"/>
    </source>
</evidence>
<dbReference type="Proteomes" id="UP001652503">
    <property type="component" value="Unassembled WGS sequence"/>
</dbReference>
<dbReference type="SUPFAM" id="SSF55424">
    <property type="entry name" value="FAD/NAD-linked reductases, dimerisation (C-terminal) domain"/>
    <property type="match status" value="1"/>
</dbReference>
<comment type="caution">
    <text evidence="6">The sequence shown here is derived from an EMBL/GenBank/DDBJ whole genome shotgun (WGS) entry which is preliminary data.</text>
</comment>
<accession>A0ABT2YXQ8</accession>
<keyword evidence="1" id="KW-0285">Flavoprotein</keyword>
<dbReference type="InterPro" id="IPR036188">
    <property type="entry name" value="FAD/NAD-bd_sf"/>
</dbReference>
<dbReference type="Gene3D" id="3.50.50.60">
    <property type="entry name" value="FAD/NAD(P)-binding domain"/>
    <property type="match status" value="2"/>
</dbReference>
<evidence type="ECO:0000259" key="3">
    <source>
        <dbReference type="Pfam" id="PF07992"/>
    </source>
</evidence>
<evidence type="ECO:0000313" key="6">
    <source>
        <dbReference type="EMBL" id="MCV2863605.1"/>
    </source>
</evidence>
<dbReference type="PROSITE" id="PS51318">
    <property type="entry name" value="TAT"/>
    <property type="match status" value="1"/>
</dbReference>
<evidence type="ECO:0000259" key="4">
    <source>
        <dbReference type="Pfam" id="PF09242"/>
    </source>
</evidence>
<dbReference type="EMBL" id="JAOWLA010000002">
    <property type="protein sequence ID" value="MCV2863605.1"/>
    <property type="molecule type" value="Genomic_DNA"/>
</dbReference>
<dbReference type="RefSeq" id="WP_263720065.1">
    <property type="nucleotide sequence ID" value="NZ_JAOWLA010000002.1"/>
</dbReference>
<feature type="domain" description="Sulfide dehydrogenase [flavocytochrome c] flavoprotein chain central" evidence="5">
    <location>
        <begin position="162"/>
        <end position="277"/>
    </location>
</feature>
<dbReference type="Pfam" id="PF07992">
    <property type="entry name" value="Pyr_redox_2"/>
    <property type="match status" value="1"/>
</dbReference>
<dbReference type="PANTHER" id="PTHR43755">
    <property type="match status" value="1"/>
</dbReference>
<feature type="domain" description="Flavocytochrome c sulphide dehydrogenase flavin-binding" evidence="4">
    <location>
        <begin position="352"/>
        <end position="419"/>
    </location>
</feature>
<name>A0ABT2YXQ8_9RHOB</name>